<feature type="transmembrane region" description="Helical" evidence="10">
    <location>
        <begin position="395"/>
        <end position="418"/>
    </location>
</feature>
<protein>
    <submittedName>
        <fullName evidence="12">Heavy metal translocatin</fullName>
    </submittedName>
</protein>
<feature type="transmembrane region" description="Helical" evidence="10">
    <location>
        <begin position="205"/>
        <end position="224"/>
    </location>
</feature>
<accession>A0A6A6R998</accession>
<proteinExistence type="inferred from homology"/>
<feature type="transmembrane region" description="Helical" evidence="10">
    <location>
        <begin position="797"/>
        <end position="817"/>
    </location>
</feature>
<comment type="similarity">
    <text evidence="2 10">Belongs to the cation transport ATPase (P-type) (TC 3.A.3) family. Type IB subfamily.</text>
</comment>
<evidence type="ECO:0000256" key="6">
    <source>
        <dbReference type="ARBA" id="ARBA00022840"/>
    </source>
</evidence>
<dbReference type="SUPFAM" id="SSF56784">
    <property type="entry name" value="HAD-like"/>
    <property type="match status" value="1"/>
</dbReference>
<dbReference type="InterPro" id="IPR036163">
    <property type="entry name" value="HMA_dom_sf"/>
</dbReference>
<evidence type="ECO:0000256" key="9">
    <source>
        <dbReference type="ARBA" id="ARBA00023136"/>
    </source>
</evidence>
<dbReference type="InterPro" id="IPR036412">
    <property type="entry name" value="HAD-like_sf"/>
</dbReference>
<keyword evidence="5 10" id="KW-0547">Nucleotide-binding</keyword>
<feature type="transmembrane region" description="Helical" evidence="10">
    <location>
        <begin position="430"/>
        <end position="452"/>
    </location>
</feature>
<dbReference type="InterPro" id="IPR008250">
    <property type="entry name" value="ATPase_P-typ_transduc_dom_A_sf"/>
</dbReference>
<evidence type="ECO:0000256" key="8">
    <source>
        <dbReference type="ARBA" id="ARBA00022989"/>
    </source>
</evidence>
<feature type="domain" description="HMA" evidence="11">
    <location>
        <begin position="44"/>
        <end position="110"/>
    </location>
</feature>
<dbReference type="SUPFAM" id="SSF81665">
    <property type="entry name" value="Calcium ATPase, transmembrane domain M"/>
    <property type="match status" value="1"/>
</dbReference>
<dbReference type="GO" id="GO:0012505">
    <property type="term" value="C:endomembrane system"/>
    <property type="evidence" value="ECO:0007669"/>
    <property type="project" value="UniProtKB-SubCell"/>
</dbReference>
<dbReference type="CDD" id="cd00371">
    <property type="entry name" value="HMA"/>
    <property type="match status" value="1"/>
</dbReference>
<dbReference type="FunFam" id="3.30.70.100:FF:000001">
    <property type="entry name" value="ATPase copper transporting beta"/>
    <property type="match status" value="1"/>
</dbReference>
<dbReference type="InterPro" id="IPR018303">
    <property type="entry name" value="ATPase_P-typ_P_site"/>
</dbReference>
<organism evidence="12 13">
    <name type="scientific">Lophium mytilinum</name>
    <dbReference type="NCBI Taxonomy" id="390894"/>
    <lineage>
        <taxon>Eukaryota</taxon>
        <taxon>Fungi</taxon>
        <taxon>Dikarya</taxon>
        <taxon>Ascomycota</taxon>
        <taxon>Pezizomycotina</taxon>
        <taxon>Dothideomycetes</taxon>
        <taxon>Pleosporomycetidae</taxon>
        <taxon>Mytilinidiales</taxon>
        <taxon>Mytilinidiaceae</taxon>
        <taxon>Lophium</taxon>
    </lineage>
</organism>
<dbReference type="GO" id="GO:0055070">
    <property type="term" value="P:copper ion homeostasis"/>
    <property type="evidence" value="ECO:0007669"/>
    <property type="project" value="TreeGrafter"/>
</dbReference>
<evidence type="ECO:0000256" key="2">
    <source>
        <dbReference type="ARBA" id="ARBA00006024"/>
    </source>
</evidence>
<dbReference type="Gene3D" id="3.30.70.100">
    <property type="match status" value="1"/>
</dbReference>
<dbReference type="GO" id="GO:0016887">
    <property type="term" value="F:ATP hydrolysis activity"/>
    <property type="evidence" value="ECO:0007669"/>
    <property type="project" value="InterPro"/>
</dbReference>
<evidence type="ECO:0000256" key="7">
    <source>
        <dbReference type="ARBA" id="ARBA00022967"/>
    </source>
</evidence>
<evidence type="ECO:0000256" key="1">
    <source>
        <dbReference type="ARBA" id="ARBA00004127"/>
    </source>
</evidence>
<keyword evidence="9 10" id="KW-0472">Membrane</keyword>
<evidence type="ECO:0000313" key="12">
    <source>
        <dbReference type="EMBL" id="KAF2500037.1"/>
    </source>
</evidence>
<evidence type="ECO:0000256" key="5">
    <source>
        <dbReference type="ARBA" id="ARBA00022741"/>
    </source>
</evidence>
<dbReference type="Gene3D" id="3.40.50.1000">
    <property type="entry name" value="HAD superfamily/HAD-like"/>
    <property type="match status" value="1"/>
</dbReference>
<dbReference type="PROSITE" id="PS50846">
    <property type="entry name" value="HMA_2"/>
    <property type="match status" value="1"/>
</dbReference>
<dbReference type="Gene3D" id="3.40.1110.10">
    <property type="entry name" value="Calcium-transporting ATPase, cytoplasmic domain N"/>
    <property type="match status" value="1"/>
</dbReference>
<evidence type="ECO:0000259" key="11">
    <source>
        <dbReference type="PROSITE" id="PS50846"/>
    </source>
</evidence>
<dbReference type="Pfam" id="PF00702">
    <property type="entry name" value="Hydrolase"/>
    <property type="match status" value="1"/>
</dbReference>
<dbReference type="OrthoDB" id="3907713at2759"/>
<dbReference type="PANTHER" id="PTHR43520:SF8">
    <property type="entry name" value="P-TYPE CU(+) TRANSPORTER"/>
    <property type="match status" value="1"/>
</dbReference>
<gene>
    <name evidence="12" type="ORF">BU16DRAFT_613845</name>
</gene>
<dbReference type="PANTHER" id="PTHR43520">
    <property type="entry name" value="ATP7, ISOFORM B"/>
    <property type="match status" value="1"/>
</dbReference>
<dbReference type="GO" id="GO:0005524">
    <property type="term" value="F:ATP binding"/>
    <property type="evidence" value="ECO:0007669"/>
    <property type="project" value="UniProtKB-UniRule"/>
</dbReference>
<evidence type="ECO:0000313" key="13">
    <source>
        <dbReference type="Proteomes" id="UP000799750"/>
    </source>
</evidence>
<evidence type="ECO:0000256" key="4">
    <source>
        <dbReference type="ARBA" id="ARBA00022723"/>
    </source>
</evidence>
<dbReference type="PROSITE" id="PS00154">
    <property type="entry name" value="ATPASE_E1_E2"/>
    <property type="match status" value="1"/>
</dbReference>
<evidence type="ECO:0000256" key="10">
    <source>
        <dbReference type="RuleBase" id="RU362081"/>
    </source>
</evidence>
<evidence type="ECO:0000256" key="3">
    <source>
        <dbReference type="ARBA" id="ARBA00022692"/>
    </source>
</evidence>
<keyword evidence="13" id="KW-1185">Reference proteome</keyword>
<keyword evidence="4 10" id="KW-0479">Metal-binding</keyword>
<keyword evidence="6 10" id="KW-0067">ATP-binding</keyword>
<dbReference type="AlphaFoldDB" id="A0A6A6R998"/>
<dbReference type="Pfam" id="PF00403">
    <property type="entry name" value="HMA"/>
    <property type="match status" value="1"/>
</dbReference>
<feature type="transmembrane region" description="Helical" evidence="10">
    <location>
        <begin position="236"/>
        <end position="254"/>
    </location>
</feature>
<dbReference type="PROSITE" id="PS01047">
    <property type="entry name" value="HMA_1"/>
    <property type="match status" value="1"/>
</dbReference>
<dbReference type="GO" id="GO:0043682">
    <property type="term" value="F:P-type divalent copper transporter activity"/>
    <property type="evidence" value="ECO:0007669"/>
    <property type="project" value="TreeGrafter"/>
</dbReference>
<feature type="transmembrane region" description="Helical" evidence="10">
    <location>
        <begin position="139"/>
        <end position="157"/>
    </location>
</feature>
<keyword evidence="8 10" id="KW-1133">Transmembrane helix</keyword>
<dbReference type="InterPro" id="IPR006121">
    <property type="entry name" value="HMA_dom"/>
</dbReference>
<dbReference type="InterPro" id="IPR023299">
    <property type="entry name" value="ATPase_P-typ_cyto_dom_N"/>
</dbReference>
<dbReference type="GO" id="GO:0016020">
    <property type="term" value="C:membrane"/>
    <property type="evidence" value="ECO:0007669"/>
    <property type="project" value="UniProtKB-SubCell"/>
</dbReference>
<dbReference type="InterPro" id="IPR023298">
    <property type="entry name" value="ATPase_P-typ_TM_dom_sf"/>
</dbReference>
<dbReference type="NCBIfam" id="TIGR01494">
    <property type="entry name" value="ATPase_P-type"/>
    <property type="match status" value="1"/>
</dbReference>
<dbReference type="NCBIfam" id="TIGR01525">
    <property type="entry name" value="ATPase-IB_hvy"/>
    <property type="match status" value="1"/>
</dbReference>
<sequence>MACCAVAAFVIMRLLNIHRDLQCKLNFNTPKIQEKDSKLHGTTSSCRLSLTGITCAACTNSIQNALSSTPGVTGASVSLALFQAHIIYNSAITNPEALALVVEENGYGGEVLPAARSWREDFERADIARMKEIKSGRNSFFLSIFFTIPSVLLPYPRTSTSSFWMSLAIGDLEAVLATISTFYCARHIHREALSALWARRGDMSVLSSSGITLGFIQSLHVLTYQLFGENSNPGQVSFDAISVLITVVLGGRYLKALVSRRALGFTAQLSSVMPSSATITSQRELDGNFRESAEDVPIEFLSSGNWVIVSPGHTIPGDGIIVKGSSNVSETCITGEVVPRFKKDGDEVLAGSKCLDGGLVVRITRAGTNTWLEKTLEFVAKADSRKDAFDGPIEAIIQYFVSGVMILALATVVIWKAFTDATWSDCFNRATAMLLAACPCALGLSIPACIMLSTTSASRFNILLAGGTSQLEIASIVRTVIFDKTGTLTQGHLNIECTEISPEWRGSERRRAVWWRAVQALEETQSKHPVAQALLAECEEQLSSADLKHYADLDLQVLHLHHVPGLGVHGTIRTGEEDDFHMAVGSAKFLESVGVSLAASSLTSVALKSSLHPVFISIKYSLCGLLTYSDTTKPDARKTISLLRSQGLNVGLMTGDTHASASALAHAVGIPDTWIWSAQKPIEKALVLDSLALEHGPIAMVGDNLNDIPALSSAGFSICVSRDSEISTAVHGDAQLFPTSEETGSGGGSGDLLRIPFLLGLAKETLKTVRQNLAWAIGYNIVALLWGSGVLEVVHKRLVLTPAMASLGMGLSSMLVLMNSMRLERWIPNGGAINDEKNGALSSHPNTDVKEAWM</sequence>
<dbReference type="SUPFAM" id="SSF81653">
    <property type="entry name" value="Calcium ATPase, transduction domain A"/>
    <property type="match status" value="1"/>
</dbReference>
<keyword evidence="7" id="KW-1278">Translocase</keyword>
<dbReference type="Gene3D" id="2.70.150.10">
    <property type="entry name" value="Calcium-transporting ATPase, cytoplasmic transduction domain A"/>
    <property type="match status" value="1"/>
</dbReference>
<feature type="transmembrane region" description="Helical" evidence="10">
    <location>
        <begin position="163"/>
        <end position="185"/>
    </location>
</feature>
<dbReference type="Pfam" id="PF00122">
    <property type="entry name" value="E1-E2_ATPase"/>
    <property type="match status" value="1"/>
</dbReference>
<dbReference type="GO" id="GO:0005507">
    <property type="term" value="F:copper ion binding"/>
    <property type="evidence" value="ECO:0007669"/>
    <property type="project" value="TreeGrafter"/>
</dbReference>
<dbReference type="EMBL" id="MU004183">
    <property type="protein sequence ID" value="KAF2500037.1"/>
    <property type="molecule type" value="Genomic_DNA"/>
</dbReference>
<dbReference type="PRINTS" id="PR00119">
    <property type="entry name" value="CATATPASE"/>
</dbReference>
<feature type="transmembrane region" description="Helical" evidence="10">
    <location>
        <begin position="773"/>
        <end position="791"/>
    </location>
</feature>
<dbReference type="InterPro" id="IPR001757">
    <property type="entry name" value="P_typ_ATPase"/>
</dbReference>
<dbReference type="Proteomes" id="UP000799750">
    <property type="component" value="Unassembled WGS sequence"/>
</dbReference>
<reference evidence="12" key="1">
    <citation type="journal article" date="2020" name="Stud. Mycol.">
        <title>101 Dothideomycetes genomes: a test case for predicting lifestyles and emergence of pathogens.</title>
        <authorList>
            <person name="Haridas S."/>
            <person name="Albert R."/>
            <person name="Binder M."/>
            <person name="Bloem J."/>
            <person name="Labutti K."/>
            <person name="Salamov A."/>
            <person name="Andreopoulos B."/>
            <person name="Baker S."/>
            <person name="Barry K."/>
            <person name="Bills G."/>
            <person name="Bluhm B."/>
            <person name="Cannon C."/>
            <person name="Castanera R."/>
            <person name="Culley D."/>
            <person name="Daum C."/>
            <person name="Ezra D."/>
            <person name="Gonzalez J."/>
            <person name="Henrissat B."/>
            <person name="Kuo A."/>
            <person name="Liang C."/>
            <person name="Lipzen A."/>
            <person name="Lutzoni F."/>
            <person name="Magnuson J."/>
            <person name="Mondo S."/>
            <person name="Nolan M."/>
            <person name="Ohm R."/>
            <person name="Pangilinan J."/>
            <person name="Park H.-J."/>
            <person name="Ramirez L."/>
            <person name="Alfaro M."/>
            <person name="Sun H."/>
            <person name="Tritt A."/>
            <person name="Yoshinaga Y."/>
            <person name="Zwiers L.-H."/>
            <person name="Turgeon B."/>
            <person name="Goodwin S."/>
            <person name="Spatafora J."/>
            <person name="Crous P."/>
            <person name="Grigoriev I."/>
        </authorList>
    </citation>
    <scope>NUCLEOTIDE SEQUENCE</scope>
    <source>
        <strain evidence="12">CBS 269.34</strain>
    </source>
</reference>
<dbReference type="InterPro" id="IPR027256">
    <property type="entry name" value="P-typ_ATPase_IB"/>
</dbReference>
<dbReference type="InterPro" id="IPR017969">
    <property type="entry name" value="Heavy-metal-associated_CS"/>
</dbReference>
<keyword evidence="3 10" id="KW-0812">Transmembrane</keyword>
<dbReference type="SUPFAM" id="SSF55008">
    <property type="entry name" value="HMA, heavy metal-associated domain"/>
    <property type="match status" value="1"/>
</dbReference>
<comment type="subcellular location">
    <subcellularLocation>
        <location evidence="1">Endomembrane system</location>
        <topology evidence="1">Multi-pass membrane protein</topology>
    </subcellularLocation>
    <subcellularLocation>
        <location evidence="10">Membrane</location>
    </subcellularLocation>
</comment>
<dbReference type="InterPro" id="IPR059000">
    <property type="entry name" value="ATPase_P-type_domA"/>
</dbReference>
<name>A0A6A6R998_9PEZI</name>
<dbReference type="InterPro" id="IPR023214">
    <property type="entry name" value="HAD_sf"/>
</dbReference>